<accession>A0ACB0YPC3</accession>
<reference evidence="1" key="1">
    <citation type="submission" date="2023-11" db="EMBL/GenBank/DDBJ databases">
        <authorList>
            <person name="Poullet M."/>
        </authorList>
    </citation>
    <scope>NUCLEOTIDE SEQUENCE</scope>
    <source>
        <strain evidence="1">E1834</strain>
    </source>
</reference>
<organism evidence="1 2">
    <name type="scientific">Meloidogyne enterolobii</name>
    <name type="common">Root-knot nematode worm</name>
    <name type="synonym">Meloidogyne mayaguensis</name>
    <dbReference type="NCBI Taxonomy" id="390850"/>
    <lineage>
        <taxon>Eukaryota</taxon>
        <taxon>Metazoa</taxon>
        <taxon>Ecdysozoa</taxon>
        <taxon>Nematoda</taxon>
        <taxon>Chromadorea</taxon>
        <taxon>Rhabditida</taxon>
        <taxon>Tylenchina</taxon>
        <taxon>Tylenchomorpha</taxon>
        <taxon>Tylenchoidea</taxon>
        <taxon>Meloidogynidae</taxon>
        <taxon>Meloidogyninae</taxon>
        <taxon>Meloidogyne</taxon>
    </lineage>
</organism>
<sequence length="55" mass="6229">MLDPELKLWWSFVFEHKSHLSENLSLAALILEKLLVKNTASLGYVYSSLSAGTNY</sequence>
<comment type="caution">
    <text evidence="1">The sequence shown here is derived from an EMBL/GenBank/DDBJ whole genome shotgun (WGS) entry which is preliminary data.</text>
</comment>
<dbReference type="Proteomes" id="UP001497535">
    <property type="component" value="Unassembled WGS sequence"/>
</dbReference>
<protein>
    <submittedName>
        <fullName evidence="1">Uncharacterized protein</fullName>
    </submittedName>
</protein>
<proteinExistence type="predicted"/>
<name>A0ACB0YPC3_MELEN</name>
<keyword evidence="2" id="KW-1185">Reference proteome</keyword>
<dbReference type="EMBL" id="CAVMJV010000016">
    <property type="protein sequence ID" value="CAK5056276.1"/>
    <property type="molecule type" value="Genomic_DNA"/>
</dbReference>
<evidence type="ECO:0000313" key="1">
    <source>
        <dbReference type="EMBL" id="CAK5056276.1"/>
    </source>
</evidence>
<evidence type="ECO:0000313" key="2">
    <source>
        <dbReference type="Proteomes" id="UP001497535"/>
    </source>
</evidence>
<gene>
    <name evidence="1" type="ORF">MENTE1834_LOCUS14863</name>
</gene>